<comment type="caution">
    <text evidence="2">The sequence shown here is derived from an EMBL/GenBank/DDBJ whole genome shotgun (WGS) entry which is preliminary data.</text>
</comment>
<evidence type="ECO:0000313" key="2">
    <source>
        <dbReference type="EMBL" id="PVY43888.1"/>
    </source>
</evidence>
<feature type="region of interest" description="Disordered" evidence="1">
    <location>
        <begin position="44"/>
        <end position="82"/>
    </location>
</feature>
<protein>
    <submittedName>
        <fullName evidence="2">Uncharacterized protein</fullName>
    </submittedName>
</protein>
<feature type="compositionally biased region" description="Low complexity" evidence="1">
    <location>
        <begin position="70"/>
        <end position="82"/>
    </location>
</feature>
<keyword evidence="3" id="KW-1185">Reference proteome</keyword>
<dbReference type="EMBL" id="QEKI01000001">
    <property type="protein sequence ID" value="PVY43888.1"/>
    <property type="molecule type" value="Genomic_DNA"/>
</dbReference>
<proteinExistence type="predicted"/>
<organism evidence="2 3">
    <name type="scientific">Pontibacter virosus</name>
    <dbReference type="NCBI Taxonomy" id="1765052"/>
    <lineage>
        <taxon>Bacteria</taxon>
        <taxon>Pseudomonadati</taxon>
        <taxon>Bacteroidota</taxon>
        <taxon>Cytophagia</taxon>
        <taxon>Cytophagales</taxon>
        <taxon>Hymenobacteraceae</taxon>
        <taxon>Pontibacter</taxon>
    </lineage>
</organism>
<name>A0A2U1B5H0_9BACT</name>
<sequence length="288" mass="32303">MGMLLMVIGVLCFITGFVFYSKSQNATDTANQFVEKDSAIYPSKDTDYPSIEVDDVPPSSSIAGTDNTLSSSNSSNSSPNSNELARVVDMAIADGVLTPNERSLIKEIANSNDLDYNAIIQDVEKRIAESGTSETEIIDVNKRSGDNFEKYVVQKFSNKYYRIKEWAGDKYVKGTYAETTQNPDLLIELKSPVTEFSVECKWKSNLFKGGVEFASLEQLKRYKDFEKTRKIPVFIAIGLGGTGENPEQLFILPLNKVTSNFIHINELKNFKKDISKKFYFHAESNSLR</sequence>
<reference evidence="2 3" key="1">
    <citation type="submission" date="2018-04" db="EMBL/GenBank/DDBJ databases">
        <title>Genomic Encyclopedia of Type Strains, Phase IV (KMG-IV): sequencing the most valuable type-strain genomes for metagenomic binning, comparative biology and taxonomic classification.</title>
        <authorList>
            <person name="Goeker M."/>
        </authorList>
    </citation>
    <scope>NUCLEOTIDE SEQUENCE [LARGE SCALE GENOMIC DNA]</scope>
    <source>
        <strain evidence="2 3">DSM 100231</strain>
    </source>
</reference>
<evidence type="ECO:0000256" key="1">
    <source>
        <dbReference type="SAM" id="MobiDB-lite"/>
    </source>
</evidence>
<feature type="compositionally biased region" description="Polar residues" evidence="1">
    <location>
        <begin position="58"/>
        <end position="69"/>
    </location>
</feature>
<dbReference type="Proteomes" id="UP000245466">
    <property type="component" value="Unassembled WGS sequence"/>
</dbReference>
<gene>
    <name evidence="2" type="ORF">C8E01_101245</name>
</gene>
<dbReference type="AlphaFoldDB" id="A0A2U1B5H0"/>
<accession>A0A2U1B5H0</accession>
<evidence type="ECO:0000313" key="3">
    <source>
        <dbReference type="Proteomes" id="UP000245466"/>
    </source>
</evidence>